<dbReference type="EMBL" id="JAMKFB020000016">
    <property type="protein sequence ID" value="KAL0173263.1"/>
    <property type="molecule type" value="Genomic_DNA"/>
</dbReference>
<evidence type="ECO:0000313" key="2">
    <source>
        <dbReference type="EMBL" id="KAL0173263.1"/>
    </source>
</evidence>
<organism evidence="2 3">
    <name type="scientific">Cirrhinus mrigala</name>
    <name type="common">Mrigala</name>
    <dbReference type="NCBI Taxonomy" id="683832"/>
    <lineage>
        <taxon>Eukaryota</taxon>
        <taxon>Metazoa</taxon>
        <taxon>Chordata</taxon>
        <taxon>Craniata</taxon>
        <taxon>Vertebrata</taxon>
        <taxon>Euteleostomi</taxon>
        <taxon>Actinopterygii</taxon>
        <taxon>Neopterygii</taxon>
        <taxon>Teleostei</taxon>
        <taxon>Ostariophysi</taxon>
        <taxon>Cypriniformes</taxon>
        <taxon>Cyprinidae</taxon>
        <taxon>Labeoninae</taxon>
        <taxon>Labeonini</taxon>
        <taxon>Cirrhinus</taxon>
    </lineage>
</organism>
<sequence>MFCQHSVDNEYSEALTQQSNASIDSQPSQLSHNASESSDQCNSDQSELLNQQGAAEQQALDTAELEEILESCLRKKMGSKSCFTGQDDLLNPFKRFQSMEITCGTDKKKNNTALNA</sequence>
<comment type="caution">
    <text evidence="2">The sequence shown here is derived from an EMBL/GenBank/DDBJ whole genome shotgun (WGS) entry which is preliminary data.</text>
</comment>
<evidence type="ECO:0000256" key="1">
    <source>
        <dbReference type="SAM" id="MobiDB-lite"/>
    </source>
</evidence>
<keyword evidence="3" id="KW-1185">Reference proteome</keyword>
<reference evidence="2 3" key="1">
    <citation type="submission" date="2024-05" db="EMBL/GenBank/DDBJ databases">
        <title>Genome sequencing and assembly of Indian major carp, Cirrhinus mrigala (Hamilton, 1822).</title>
        <authorList>
            <person name="Mohindra V."/>
            <person name="Chowdhury L.M."/>
            <person name="Lal K."/>
            <person name="Jena J.K."/>
        </authorList>
    </citation>
    <scope>NUCLEOTIDE SEQUENCE [LARGE SCALE GENOMIC DNA]</scope>
    <source>
        <strain evidence="2">CM1030</strain>
        <tissue evidence="2">Blood</tissue>
    </source>
</reference>
<feature type="non-terminal residue" evidence="2">
    <location>
        <position position="116"/>
    </location>
</feature>
<dbReference type="Proteomes" id="UP001529510">
    <property type="component" value="Unassembled WGS sequence"/>
</dbReference>
<evidence type="ECO:0000313" key="3">
    <source>
        <dbReference type="Proteomes" id="UP001529510"/>
    </source>
</evidence>
<feature type="region of interest" description="Disordered" evidence="1">
    <location>
        <begin position="15"/>
        <end position="58"/>
    </location>
</feature>
<gene>
    <name evidence="2" type="ORF">M9458_033574</name>
</gene>
<accession>A0ABD0PGS9</accession>
<name>A0ABD0PGS9_CIRMR</name>
<dbReference type="AlphaFoldDB" id="A0ABD0PGS9"/>
<protein>
    <submittedName>
        <fullName evidence="2">Uncharacterized protein</fullName>
    </submittedName>
</protein>
<feature type="compositionally biased region" description="Polar residues" evidence="1">
    <location>
        <begin position="15"/>
        <end position="55"/>
    </location>
</feature>
<proteinExistence type="predicted"/>